<sequence length="318" mass="34687">MKTIVPIVLIIGIIVGVYFHKRLGLYKITSIRYVVLGIMVISIIACLTVVYTNASTSKNTYGWHTEYMQYKELHEVASGKGQKIALIDSGLSSFQVNDKRTTSVSLVNGEIDENGHGTMMYSLIRGYENSIMGIAPEAEIIAIKVMSEDEEIKPAIIKEAIQLAVTKGATIISLSLGSYNENEEIKELIIESIEKGITFVSSTGDYESADMLFPAKMKDVISVGSLSANLEVSHFTNAASEATIIAPGDEIKSIGIDKKVQYTSGTSQATAIISGYIALIKEKAMDNGFPLDNQKIIKLLESINKKELTYLDALLSIQ</sequence>
<keyword evidence="9" id="KW-1185">Reference proteome</keyword>
<evidence type="ECO:0000256" key="5">
    <source>
        <dbReference type="PROSITE-ProRule" id="PRU01240"/>
    </source>
</evidence>
<dbReference type="RefSeq" id="WP_244809964.1">
    <property type="nucleotide sequence ID" value="NZ_CP150143.1"/>
</dbReference>
<dbReference type="InterPro" id="IPR000209">
    <property type="entry name" value="Peptidase_S8/S53_dom"/>
</dbReference>
<keyword evidence="6" id="KW-0472">Membrane</keyword>
<feature type="domain" description="Peptidase S8/S53" evidence="7">
    <location>
        <begin position="79"/>
        <end position="287"/>
    </location>
</feature>
<evidence type="ECO:0000259" key="7">
    <source>
        <dbReference type="Pfam" id="PF00082"/>
    </source>
</evidence>
<reference evidence="8 9" key="1">
    <citation type="submission" date="2024-03" db="EMBL/GenBank/DDBJ databases">
        <title>Bacilli Hybrid Assemblies.</title>
        <authorList>
            <person name="Kovac J."/>
        </authorList>
    </citation>
    <scope>NUCLEOTIDE SEQUENCE [LARGE SCALE GENOMIC DNA]</scope>
    <source>
        <strain evidence="8 9">FSL M8-0022</strain>
    </source>
</reference>
<name>A0ABU9K2B6_9BACI</name>
<protein>
    <submittedName>
        <fullName evidence="8">S8 family serine peptidase</fullName>
    </submittedName>
</protein>
<dbReference type="PROSITE" id="PS51892">
    <property type="entry name" value="SUBTILASE"/>
    <property type="match status" value="1"/>
</dbReference>
<evidence type="ECO:0000256" key="3">
    <source>
        <dbReference type="ARBA" id="ARBA00022801"/>
    </source>
</evidence>
<proteinExistence type="inferred from homology"/>
<dbReference type="SUPFAM" id="SSF52743">
    <property type="entry name" value="Subtilisin-like"/>
    <property type="match status" value="1"/>
</dbReference>
<dbReference type="InterPro" id="IPR015500">
    <property type="entry name" value="Peptidase_S8_subtilisin-rel"/>
</dbReference>
<feature type="active site" description="Charge relay system" evidence="5">
    <location>
        <position position="116"/>
    </location>
</feature>
<dbReference type="PANTHER" id="PTHR43806">
    <property type="entry name" value="PEPTIDASE S8"/>
    <property type="match status" value="1"/>
</dbReference>
<keyword evidence="6" id="KW-1133">Transmembrane helix</keyword>
<keyword evidence="4 5" id="KW-0720">Serine protease</keyword>
<accession>A0ABU9K2B6</accession>
<feature type="active site" description="Charge relay system" evidence="5">
    <location>
        <position position="88"/>
    </location>
</feature>
<dbReference type="Pfam" id="PF00082">
    <property type="entry name" value="Peptidase_S8"/>
    <property type="match status" value="1"/>
</dbReference>
<gene>
    <name evidence="8" type="ORF">NST17_18700</name>
</gene>
<feature type="transmembrane region" description="Helical" evidence="6">
    <location>
        <begin position="6"/>
        <end position="21"/>
    </location>
</feature>
<feature type="active site" description="Charge relay system" evidence="5">
    <location>
        <position position="267"/>
    </location>
</feature>
<keyword evidence="2 5" id="KW-0645">Protease</keyword>
<dbReference type="PRINTS" id="PR00723">
    <property type="entry name" value="SUBTILISIN"/>
</dbReference>
<organism evidence="8 9">
    <name type="scientific">Caldifermentibacillus hisashii</name>
    <dbReference type="NCBI Taxonomy" id="996558"/>
    <lineage>
        <taxon>Bacteria</taxon>
        <taxon>Bacillati</taxon>
        <taxon>Bacillota</taxon>
        <taxon>Bacilli</taxon>
        <taxon>Bacillales</taxon>
        <taxon>Bacillaceae</taxon>
        <taxon>Caldifermentibacillus</taxon>
    </lineage>
</organism>
<comment type="caution">
    <text evidence="8">The sequence shown here is derived from an EMBL/GenBank/DDBJ whole genome shotgun (WGS) entry which is preliminary data.</text>
</comment>
<dbReference type="PANTHER" id="PTHR43806:SF11">
    <property type="entry name" value="CEREVISIN-RELATED"/>
    <property type="match status" value="1"/>
</dbReference>
<evidence type="ECO:0000256" key="6">
    <source>
        <dbReference type="SAM" id="Phobius"/>
    </source>
</evidence>
<dbReference type="InterPro" id="IPR036852">
    <property type="entry name" value="Peptidase_S8/S53_dom_sf"/>
</dbReference>
<evidence type="ECO:0000256" key="2">
    <source>
        <dbReference type="ARBA" id="ARBA00022670"/>
    </source>
</evidence>
<evidence type="ECO:0000313" key="9">
    <source>
        <dbReference type="Proteomes" id="UP001459714"/>
    </source>
</evidence>
<dbReference type="Proteomes" id="UP001459714">
    <property type="component" value="Unassembled WGS sequence"/>
</dbReference>
<evidence type="ECO:0000313" key="8">
    <source>
        <dbReference type="EMBL" id="MEL3959189.1"/>
    </source>
</evidence>
<feature type="transmembrane region" description="Helical" evidence="6">
    <location>
        <begin position="33"/>
        <end position="51"/>
    </location>
</feature>
<keyword evidence="3 5" id="KW-0378">Hydrolase</keyword>
<comment type="similarity">
    <text evidence="1 5">Belongs to the peptidase S8 family.</text>
</comment>
<evidence type="ECO:0000256" key="1">
    <source>
        <dbReference type="ARBA" id="ARBA00011073"/>
    </source>
</evidence>
<dbReference type="InterPro" id="IPR050131">
    <property type="entry name" value="Peptidase_S8_subtilisin-like"/>
</dbReference>
<dbReference type="Gene3D" id="3.40.50.200">
    <property type="entry name" value="Peptidase S8/S53 domain"/>
    <property type="match status" value="1"/>
</dbReference>
<dbReference type="EMBL" id="JBBYAK010000001">
    <property type="protein sequence ID" value="MEL3959189.1"/>
    <property type="molecule type" value="Genomic_DNA"/>
</dbReference>
<keyword evidence="6" id="KW-0812">Transmembrane</keyword>
<evidence type="ECO:0000256" key="4">
    <source>
        <dbReference type="ARBA" id="ARBA00022825"/>
    </source>
</evidence>